<proteinExistence type="predicted"/>
<feature type="non-terminal residue" evidence="2">
    <location>
        <position position="46"/>
    </location>
</feature>
<feature type="domain" description="Phosphoenolpyruvate carboxykinase GTP-utilising N-terminal" evidence="1">
    <location>
        <begin position="9"/>
        <end position="45"/>
    </location>
</feature>
<dbReference type="InterPro" id="IPR008210">
    <property type="entry name" value="PEP_carboxykinase_N"/>
</dbReference>
<dbReference type="GO" id="GO:0004611">
    <property type="term" value="F:phosphoenolpyruvate carboxykinase activity"/>
    <property type="evidence" value="ECO:0007669"/>
    <property type="project" value="InterPro"/>
</dbReference>
<dbReference type="GO" id="GO:0017076">
    <property type="term" value="F:purine nucleotide binding"/>
    <property type="evidence" value="ECO:0007669"/>
    <property type="project" value="InterPro"/>
</dbReference>
<dbReference type="EMBL" id="VBPA01000063">
    <property type="protein sequence ID" value="TMQ72384.1"/>
    <property type="molecule type" value="Genomic_DNA"/>
</dbReference>
<dbReference type="Pfam" id="PF17297">
    <property type="entry name" value="PEPCK_N"/>
    <property type="match status" value="1"/>
</dbReference>
<dbReference type="SUPFAM" id="SSF68923">
    <property type="entry name" value="PEP carboxykinase N-terminal domain"/>
    <property type="match status" value="1"/>
</dbReference>
<reference evidence="2 3" key="1">
    <citation type="journal article" date="2019" name="Nat. Microbiol.">
        <title>Mediterranean grassland soil C-N compound turnover is dependent on rainfall and depth, and is mediated by genomically divergent microorganisms.</title>
        <authorList>
            <person name="Diamond S."/>
            <person name="Andeer P.F."/>
            <person name="Li Z."/>
            <person name="Crits-Christoph A."/>
            <person name="Burstein D."/>
            <person name="Anantharaman K."/>
            <person name="Lane K.R."/>
            <person name="Thomas B.C."/>
            <person name="Pan C."/>
            <person name="Northen T.R."/>
            <person name="Banfield J.F."/>
        </authorList>
    </citation>
    <scope>NUCLEOTIDE SEQUENCE [LARGE SCALE GENOMIC DNA]</scope>
    <source>
        <strain evidence="2">WS_10</strain>
    </source>
</reference>
<dbReference type="InterPro" id="IPR035078">
    <property type="entry name" value="PEP_carboxykinase_GTP_N"/>
</dbReference>
<dbReference type="GO" id="GO:0006094">
    <property type="term" value="P:gluconeogenesis"/>
    <property type="evidence" value="ECO:0007669"/>
    <property type="project" value="InterPro"/>
</dbReference>
<dbReference type="Gene3D" id="3.40.449.10">
    <property type="entry name" value="Phosphoenolpyruvate Carboxykinase, domain 1"/>
    <property type="match status" value="1"/>
</dbReference>
<gene>
    <name evidence="2" type="ORF">E6K80_02920</name>
</gene>
<dbReference type="AlphaFoldDB" id="A0A538U914"/>
<keyword evidence="2" id="KW-0808">Transferase</keyword>
<keyword evidence="2" id="KW-0418">Kinase</keyword>
<accession>A0A538U914</accession>
<sequence length="46" mass="5119">MTKHEPLDAWVEETAALCQPDRVSWCDGSTGEYQTMLRLLVHAGTA</sequence>
<protein>
    <submittedName>
        <fullName evidence="2">Phosphoenolpyruvate carboxykinase (GTP)</fullName>
    </submittedName>
</protein>
<dbReference type="GO" id="GO:0016301">
    <property type="term" value="F:kinase activity"/>
    <property type="evidence" value="ECO:0007669"/>
    <property type="project" value="UniProtKB-KW"/>
</dbReference>
<evidence type="ECO:0000313" key="2">
    <source>
        <dbReference type="EMBL" id="TMQ72384.1"/>
    </source>
</evidence>
<dbReference type="Proteomes" id="UP000319836">
    <property type="component" value="Unassembled WGS sequence"/>
</dbReference>
<name>A0A538U914_UNCEI</name>
<organism evidence="2 3">
    <name type="scientific">Eiseniibacteriota bacterium</name>
    <dbReference type="NCBI Taxonomy" id="2212470"/>
    <lineage>
        <taxon>Bacteria</taxon>
        <taxon>Candidatus Eiseniibacteriota</taxon>
    </lineage>
</organism>
<comment type="caution">
    <text evidence="2">The sequence shown here is derived from an EMBL/GenBank/DDBJ whole genome shotgun (WGS) entry which is preliminary data.</text>
</comment>
<keyword evidence="2" id="KW-0670">Pyruvate</keyword>
<evidence type="ECO:0000259" key="1">
    <source>
        <dbReference type="Pfam" id="PF17297"/>
    </source>
</evidence>
<evidence type="ECO:0000313" key="3">
    <source>
        <dbReference type="Proteomes" id="UP000319836"/>
    </source>
</evidence>